<feature type="compositionally biased region" description="Basic and acidic residues" evidence="1">
    <location>
        <begin position="144"/>
        <end position="159"/>
    </location>
</feature>
<protein>
    <submittedName>
        <fullName evidence="2">Uncharacterized protein</fullName>
    </submittedName>
</protein>
<feature type="compositionally biased region" description="Low complexity" evidence="1">
    <location>
        <begin position="671"/>
        <end position="689"/>
    </location>
</feature>
<feature type="compositionally biased region" description="Polar residues" evidence="1">
    <location>
        <begin position="61"/>
        <end position="79"/>
    </location>
</feature>
<dbReference type="Proteomes" id="UP001430356">
    <property type="component" value="Unassembled WGS sequence"/>
</dbReference>
<feature type="compositionally biased region" description="Polar residues" evidence="1">
    <location>
        <begin position="751"/>
        <end position="763"/>
    </location>
</feature>
<feature type="region of interest" description="Disordered" evidence="1">
    <location>
        <begin position="535"/>
        <end position="712"/>
    </location>
</feature>
<evidence type="ECO:0000313" key="3">
    <source>
        <dbReference type="Proteomes" id="UP001430356"/>
    </source>
</evidence>
<feature type="compositionally biased region" description="Low complexity" evidence="1">
    <location>
        <begin position="611"/>
        <end position="627"/>
    </location>
</feature>
<feature type="region of interest" description="Disordered" evidence="1">
    <location>
        <begin position="889"/>
        <end position="911"/>
    </location>
</feature>
<comment type="caution">
    <text evidence="2">The sequence shown here is derived from an EMBL/GenBank/DDBJ whole genome shotgun (WGS) entry which is preliminary data.</text>
</comment>
<feature type="region of interest" description="Disordered" evidence="1">
    <location>
        <begin position="274"/>
        <end position="297"/>
    </location>
</feature>
<organism evidence="2 3">
    <name type="scientific">Novymonas esmeraldas</name>
    <dbReference type="NCBI Taxonomy" id="1808958"/>
    <lineage>
        <taxon>Eukaryota</taxon>
        <taxon>Discoba</taxon>
        <taxon>Euglenozoa</taxon>
        <taxon>Kinetoplastea</taxon>
        <taxon>Metakinetoplastina</taxon>
        <taxon>Trypanosomatida</taxon>
        <taxon>Trypanosomatidae</taxon>
        <taxon>Novymonas</taxon>
    </lineage>
</organism>
<feature type="compositionally biased region" description="Basic and acidic residues" evidence="1">
    <location>
        <begin position="941"/>
        <end position="952"/>
    </location>
</feature>
<feature type="region of interest" description="Disordered" evidence="1">
    <location>
        <begin position="311"/>
        <end position="343"/>
    </location>
</feature>
<feature type="compositionally biased region" description="Acidic residues" evidence="1">
    <location>
        <begin position="890"/>
        <end position="899"/>
    </location>
</feature>
<feature type="region of interest" description="Disordered" evidence="1">
    <location>
        <begin position="936"/>
        <end position="956"/>
    </location>
</feature>
<dbReference type="EMBL" id="JAECZO010000025">
    <property type="protein sequence ID" value="KAK7202127.1"/>
    <property type="molecule type" value="Genomic_DNA"/>
</dbReference>
<feature type="region of interest" description="Disordered" evidence="1">
    <location>
        <begin position="1068"/>
        <end position="1101"/>
    </location>
</feature>
<feature type="compositionally biased region" description="Acidic residues" evidence="1">
    <location>
        <begin position="1073"/>
        <end position="1088"/>
    </location>
</feature>
<proteinExistence type="predicted"/>
<feature type="compositionally biased region" description="Low complexity" evidence="1">
    <location>
        <begin position="116"/>
        <end position="129"/>
    </location>
</feature>
<name>A0AAW0F6A1_9TRYP</name>
<reference evidence="2 3" key="1">
    <citation type="journal article" date="2021" name="MBio">
        <title>A New Model Trypanosomatid, Novymonas esmeraldas: Genomic Perception of Its 'Candidatus Pandoraea novymonadis' Endosymbiont.</title>
        <authorList>
            <person name="Zakharova A."/>
            <person name="Saura A."/>
            <person name="Butenko A."/>
            <person name="Podesvova L."/>
            <person name="Warmusova S."/>
            <person name="Kostygov A.Y."/>
            <person name="Nenarokova A."/>
            <person name="Lukes J."/>
            <person name="Opperdoes F.R."/>
            <person name="Yurchenko V."/>
        </authorList>
    </citation>
    <scope>NUCLEOTIDE SEQUENCE [LARGE SCALE GENOMIC DNA]</scope>
    <source>
        <strain evidence="2 3">E262AT.01</strain>
    </source>
</reference>
<dbReference type="PANTHER" id="PTHR35615:SF7">
    <property type="entry name" value="PRESENT IN THE OUTER MITOCHONDRIAL MEMBRANE PROTEOME 22"/>
    <property type="match status" value="1"/>
</dbReference>
<dbReference type="PANTHER" id="PTHR35615">
    <property type="entry name" value="PRESENT IN THE OUTER MITOCHONDRIAL MEMBRANE PROTEOME 22-RELATED"/>
    <property type="match status" value="1"/>
</dbReference>
<feature type="compositionally biased region" description="Pro residues" evidence="1">
    <location>
        <begin position="456"/>
        <end position="465"/>
    </location>
</feature>
<keyword evidence="3" id="KW-1185">Reference proteome</keyword>
<feature type="region of interest" description="Disordered" evidence="1">
    <location>
        <begin position="144"/>
        <end position="171"/>
    </location>
</feature>
<feature type="compositionally biased region" description="Basic and acidic residues" evidence="1">
    <location>
        <begin position="80"/>
        <end position="92"/>
    </location>
</feature>
<evidence type="ECO:0000313" key="2">
    <source>
        <dbReference type="EMBL" id="KAK7202127.1"/>
    </source>
</evidence>
<evidence type="ECO:0000256" key="1">
    <source>
        <dbReference type="SAM" id="MobiDB-lite"/>
    </source>
</evidence>
<gene>
    <name evidence="2" type="ORF">NESM_000281900</name>
</gene>
<feature type="region of interest" description="Disordered" evidence="1">
    <location>
        <begin position="432"/>
        <end position="471"/>
    </location>
</feature>
<sequence>MSNRTSGECVEHLHATPPGLRGRVLPSVLSLSTDMEQACGVTAGSEDVSALLATDHAHGLSDTTGNEDSDLRSTYTGSCERTDEPRWRTERPRRQRASLGSDVRRREEEEEDADAVDAAAAHPVSSTSVASSYFSSHVAALDGARARPTEPRPAEHRYDTAAVPQSRGEASVVASRLLDGSGGGSGGMPLPSVQPATRQMRVRVGSASAPRALSSADREDPYHFLRMPSAGTVYASSHGGSDGDSVNGGAGAPAGALASQPDIYLWYSATPTLSSAPTSARQGREGPAAPRVSVASSGERVVRQVALEYGEWLSPPSPSPDTTQEALGRGTTETHLHPAPAPASCPAAAAVALERADCGVVQTSAEGDAAAWPSVARRVEALERAAASAMGGAFSEATPPLAPAMRAATAHKPSTVAPSLVDTGEAATVIIGRRPPPEAPAPGASTAVPGVGAESPPAPPPPLPPLRTRAPPIRRSVAPPPFAPQSPRAVAAADSSDSVLQMRPALLAGALAASGTAAVRMTSTRPADAVATASANWRSAEATTPPASTQAASRRVRSPSPAASAASTVTPLLLPPLAAAAPFPPSSTEEPRRHTRAADVSCAAPRHGMKPAAPSEAPALASTAAATVSGSGRVRHAEGAGHPQEVNSSVRGPAPSASVTLPRGHGGGGDDIPAAAAGGAAADSAGSAEPPAPKEEEEERVPGVCSSDGGPADAAVVGKPVLSIAVALTSSQEQPSHGVDAATAAAVGPSETESAGTRASRSPSGRHRRVGFKQDMEVVLPDSKSLRAPAAAWLEFRNPTMREQGREMMPSTEEVYSHLTNRSNAVCALVVVDEDAVRKPCLVVSGLSVRVYEEDKAVALANKRMSHGVMRALRTSGGASGRLMHRTSYYDDDDDDDSCDSVGVPGRTSATASLSSRATSLSLSVSRSGLPPDMKSFVLLPDKKDRRSKSGDADSSGYRAGEFDRYLHRFDVDETLSRRAGHKECRAVSLELLMLAWATGHNTCLLLGNGSGRGTQSLEVVIEAVESAMDLLRDRLRDPASRVELHICMGDVADDDEGNGGVRVNDLLASSSDSEEEEEEDDDDDSDDGERNRRRRRRRVSAVSAAYDSGAVRQPVQLARSPLFGPFARGLRSVKVDDAITDRGAIGRALTRGYLHFNMSTHSSRNNSMSNLSTHCNAAPRTAHTSFATLRLKTICRGVDMRSARLSARETEVYGGKARGHERHSRSVEYDADVLVSSLQLVFFGTEYMVLDSLVQRSPIYRMVAREREEGFIHAHAPRQPPRADFQSTNWASAVDFLESLLYDALGGRTRTLTCLCLSEYDLRATLWLRTVCRARRITNATPNCGNVRNYLVYLLEQYDNLSAQQRRRKQDERRAGHTPVARLAVSPSIERGRFSRTTAGKELGQWSVYCVKKMIDDLDEFLASPTGTTPSIERLEIANEVIAVAPPEALSRLPLARLPATFFSRNRRGS</sequence>
<feature type="compositionally biased region" description="Low complexity" evidence="1">
    <location>
        <begin position="539"/>
        <end position="581"/>
    </location>
</feature>
<accession>A0AAW0F6A1</accession>
<feature type="region of interest" description="Disordered" evidence="1">
    <location>
        <begin position="58"/>
        <end position="129"/>
    </location>
</feature>
<feature type="region of interest" description="Disordered" evidence="1">
    <location>
        <begin position="730"/>
        <end position="768"/>
    </location>
</feature>